<proteinExistence type="predicted"/>
<evidence type="ECO:0000313" key="3">
    <source>
        <dbReference type="Proteomes" id="UP000053317"/>
    </source>
</evidence>
<feature type="region of interest" description="Disordered" evidence="1">
    <location>
        <begin position="356"/>
        <end position="394"/>
    </location>
</feature>
<feature type="compositionally biased region" description="Low complexity" evidence="1">
    <location>
        <begin position="562"/>
        <end position="578"/>
    </location>
</feature>
<keyword evidence="3" id="KW-1185">Reference proteome</keyword>
<reference evidence="2 3" key="2">
    <citation type="submission" date="2015-05" db="EMBL/GenBank/DDBJ databases">
        <authorList>
            <person name="Morales-Cruz A."/>
            <person name="Amrine K.C."/>
            <person name="Cantu D."/>
        </authorList>
    </citation>
    <scope>NUCLEOTIDE SEQUENCE [LARGE SCALE GENOMIC DNA]</scope>
    <source>
        <strain evidence="2">UCRPC4</strain>
    </source>
</reference>
<dbReference type="PANTHER" id="PTHR31904:SF1">
    <property type="entry name" value="BYPASS OF STOP CODON PROTEIN 5-RELATED"/>
    <property type="match status" value="1"/>
</dbReference>
<sequence length="744" mass="80596">MAVDLPPKGRRPSAIASLVLRRRDAIEIVLDVQPGAYVQTFTTLDSIDGKVVLKFDKDTAFDIFGIFFEGATSTFVEKVATPTPQTGRSVGSQVFMRVVHPFDQSTLPRDGIAKAGETYQVPFSFVVPERLLDHICQHSTTTRNGDTDPTKEEHIQVPPSVGDCMVAGDGQKLLDDMAPEMAKIIYSIRVLVAKRKPTASHKDQEIASRILKVRIVPAREEKPPLSVTANSVDYRLRKEKAVKRGSFKVGKLGWLVAEANQPRALVLPTPNQKLELPVASSTTINLRFDPLSDASSPPALGLVTTRLKVYTYFATSAFRSIPDKNILNHWDTNRSAYVASVDLSAREVSNVKWTKHTPSESSLDDVCEDRRESSASTDSTALSATRIPSPSGNHQSSLPYYTASIFVPISLPYSTSPGKTKTFLPTFHTCLVSRVYVLDVAISYHNPFKTMTTPTISLKLPIQVASRGNPNARPMISAEEQAAINARNQMFEDIGEAAEYWRPRRLTFVPDGTEITPDAMHTVPEYSEVIGETPPRRPSSTAQSAGGMPLDIHGQYRQQRQTSSGSLAESSTSESTSSDIHLRGGDLPLASPPLHRTEVLPDYASIVPISRHSSISFAPSPTQSHQPTNNTSTTPVSRRPQLRNPFHSSSTAITPNPQPPPSDRTTSSSSSSSSPRSIDYISPSLDLDTRSFSAGSFTGITGREQAVGQIVRSYPGGFAVELQSLGIWGNGNGGVGGGGGGGGF</sequence>
<feature type="compositionally biased region" description="Polar residues" evidence="1">
    <location>
        <begin position="614"/>
        <end position="636"/>
    </location>
</feature>
<dbReference type="InterPro" id="IPR014752">
    <property type="entry name" value="Arrestin-like_C"/>
</dbReference>
<dbReference type="Proteomes" id="UP000053317">
    <property type="component" value="Unassembled WGS sequence"/>
</dbReference>
<protein>
    <submittedName>
        <fullName evidence="2">Putative arrestin (Or s-antigen) n-terminal domain protein</fullName>
    </submittedName>
</protein>
<feature type="region of interest" description="Disordered" evidence="1">
    <location>
        <begin position="528"/>
        <end position="593"/>
    </location>
</feature>
<dbReference type="Gene3D" id="2.60.40.640">
    <property type="match status" value="1"/>
</dbReference>
<dbReference type="AlphaFoldDB" id="A0A0G2DX20"/>
<accession>A0A0G2DX20</accession>
<evidence type="ECO:0000313" key="2">
    <source>
        <dbReference type="EMBL" id="KKY15174.1"/>
    </source>
</evidence>
<feature type="compositionally biased region" description="Polar residues" evidence="1">
    <location>
        <begin position="646"/>
        <end position="655"/>
    </location>
</feature>
<feature type="compositionally biased region" description="Low complexity" evidence="1">
    <location>
        <begin position="663"/>
        <end position="683"/>
    </location>
</feature>
<dbReference type="InterPro" id="IPR039634">
    <property type="entry name" value="Bul1-like"/>
</dbReference>
<dbReference type="OrthoDB" id="2283785at2759"/>
<name>A0A0G2DX20_PHACM</name>
<reference evidence="2 3" key="1">
    <citation type="submission" date="2015-05" db="EMBL/GenBank/DDBJ databases">
        <title>Distinctive expansion of gene families associated with plant cell wall degradation and secondary metabolism in the genomes of grapevine trunk pathogens.</title>
        <authorList>
            <person name="Lawrence D.P."/>
            <person name="Travadon R."/>
            <person name="Rolshausen P.E."/>
            <person name="Baumgartner K."/>
        </authorList>
    </citation>
    <scope>NUCLEOTIDE SEQUENCE [LARGE SCALE GENOMIC DNA]</scope>
    <source>
        <strain evidence="2">UCRPC4</strain>
    </source>
</reference>
<feature type="region of interest" description="Disordered" evidence="1">
    <location>
        <begin position="614"/>
        <end position="683"/>
    </location>
</feature>
<feature type="compositionally biased region" description="Low complexity" evidence="1">
    <location>
        <begin position="374"/>
        <end position="385"/>
    </location>
</feature>
<dbReference type="EMBL" id="LCWF01000194">
    <property type="protein sequence ID" value="KKY15174.1"/>
    <property type="molecule type" value="Genomic_DNA"/>
</dbReference>
<gene>
    <name evidence="2" type="ORF">UCRPC4_g06429</name>
</gene>
<comment type="caution">
    <text evidence="2">The sequence shown here is derived from an EMBL/GenBank/DDBJ whole genome shotgun (WGS) entry which is preliminary data.</text>
</comment>
<dbReference type="PANTHER" id="PTHR31904">
    <property type="entry name" value="BYPASS OF STOP CODON PROTEIN 5-RELATED"/>
    <property type="match status" value="1"/>
</dbReference>
<organism evidence="2 3">
    <name type="scientific">Phaeomoniella chlamydospora</name>
    <name type="common">Phaeoacremonium chlamydosporum</name>
    <dbReference type="NCBI Taxonomy" id="158046"/>
    <lineage>
        <taxon>Eukaryota</taxon>
        <taxon>Fungi</taxon>
        <taxon>Dikarya</taxon>
        <taxon>Ascomycota</taxon>
        <taxon>Pezizomycotina</taxon>
        <taxon>Eurotiomycetes</taxon>
        <taxon>Chaetothyriomycetidae</taxon>
        <taxon>Phaeomoniellales</taxon>
        <taxon>Phaeomoniellaceae</taxon>
        <taxon>Phaeomoniella</taxon>
    </lineage>
</organism>
<evidence type="ECO:0000256" key="1">
    <source>
        <dbReference type="SAM" id="MobiDB-lite"/>
    </source>
</evidence>